<dbReference type="PROSITE" id="PS51123">
    <property type="entry name" value="OMPA_2"/>
    <property type="match status" value="1"/>
</dbReference>
<evidence type="ECO:0000256" key="5">
    <source>
        <dbReference type="SAM" id="SignalP"/>
    </source>
</evidence>
<dbReference type="CDD" id="cd07185">
    <property type="entry name" value="OmpA_C-like"/>
    <property type="match status" value="1"/>
</dbReference>
<evidence type="ECO:0000313" key="8">
    <source>
        <dbReference type="Proteomes" id="UP001198571"/>
    </source>
</evidence>
<dbReference type="InterPro" id="IPR036737">
    <property type="entry name" value="OmpA-like_sf"/>
</dbReference>
<dbReference type="PRINTS" id="PR01021">
    <property type="entry name" value="OMPADOMAIN"/>
</dbReference>
<keyword evidence="2 4" id="KW-0472">Membrane</keyword>
<evidence type="ECO:0000256" key="4">
    <source>
        <dbReference type="PROSITE-ProRule" id="PRU00473"/>
    </source>
</evidence>
<dbReference type="InterPro" id="IPR006664">
    <property type="entry name" value="OMP_bac"/>
</dbReference>
<evidence type="ECO:0000259" key="6">
    <source>
        <dbReference type="PROSITE" id="PS51123"/>
    </source>
</evidence>
<dbReference type="PROSITE" id="PS51257">
    <property type="entry name" value="PROKAR_LIPOPROTEIN"/>
    <property type="match status" value="1"/>
</dbReference>
<dbReference type="PANTHER" id="PTHR30329">
    <property type="entry name" value="STATOR ELEMENT OF FLAGELLAR MOTOR COMPLEX"/>
    <property type="match status" value="1"/>
</dbReference>
<feature type="chain" id="PRO_5047054915" evidence="5">
    <location>
        <begin position="25"/>
        <end position="214"/>
    </location>
</feature>
<sequence>MQSNLTRKLLALSCVLALSACSDAEIGSHVDSGEFGNSTMNNTLLHTGQIEYTIALAQRFAAEVPDTVTFAFNSAVLSPEARAALDKQAHFIRKFPEVRFKVFGHTDLVGSNAYNKALGKRRADAVVAYLAARGVSKSRLEAVVSFGKTRPLIQTSAPEQRNRRTVTEVSGFVQNNPLVLNGKYAQIIWREYVDSAARAHPVSSGASTEVAGGG</sequence>
<dbReference type="InterPro" id="IPR006665">
    <property type="entry name" value="OmpA-like"/>
</dbReference>
<evidence type="ECO:0000313" key="7">
    <source>
        <dbReference type="EMBL" id="MCB5411193.1"/>
    </source>
</evidence>
<dbReference type="Gene3D" id="3.30.1330.60">
    <property type="entry name" value="OmpA-like domain"/>
    <property type="match status" value="1"/>
</dbReference>
<dbReference type="Proteomes" id="UP001198571">
    <property type="component" value="Unassembled WGS sequence"/>
</dbReference>
<comment type="subcellular location">
    <subcellularLocation>
        <location evidence="1">Cell outer membrane</location>
    </subcellularLocation>
</comment>
<dbReference type="SUPFAM" id="SSF103088">
    <property type="entry name" value="OmpA-like"/>
    <property type="match status" value="1"/>
</dbReference>
<organism evidence="7 8">
    <name type="scientific">Pseudogemmobacter faecipullorum</name>
    <dbReference type="NCBI Taxonomy" id="2755041"/>
    <lineage>
        <taxon>Bacteria</taxon>
        <taxon>Pseudomonadati</taxon>
        <taxon>Pseudomonadota</taxon>
        <taxon>Alphaproteobacteria</taxon>
        <taxon>Rhodobacterales</taxon>
        <taxon>Paracoccaceae</taxon>
        <taxon>Pseudogemmobacter</taxon>
    </lineage>
</organism>
<evidence type="ECO:0000256" key="1">
    <source>
        <dbReference type="ARBA" id="ARBA00004442"/>
    </source>
</evidence>
<keyword evidence="5" id="KW-0732">Signal</keyword>
<dbReference type="EMBL" id="JACDXX010000013">
    <property type="protein sequence ID" value="MCB5411193.1"/>
    <property type="molecule type" value="Genomic_DNA"/>
</dbReference>
<evidence type="ECO:0000256" key="3">
    <source>
        <dbReference type="ARBA" id="ARBA00023237"/>
    </source>
</evidence>
<protein>
    <submittedName>
        <fullName evidence="7">OmpA family protein</fullName>
    </submittedName>
</protein>
<proteinExistence type="predicted"/>
<dbReference type="Pfam" id="PF00691">
    <property type="entry name" value="OmpA"/>
    <property type="match status" value="1"/>
</dbReference>
<dbReference type="PANTHER" id="PTHR30329:SF21">
    <property type="entry name" value="LIPOPROTEIN YIAD-RELATED"/>
    <property type="match status" value="1"/>
</dbReference>
<feature type="signal peptide" evidence="5">
    <location>
        <begin position="1"/>
        <end position="24"/>
    </location>
</feature>
<keyword evidence="3" id="KW-0998">Cell outer membrane</keyword>
<reference evidence="7 8" key="1">
    <citation type="submission" date="2020-07" db="EMBL/GenBank/DDBJ databases">
        <title>Pseudogemmobacter sp. nov., isolated from poultry manure in Taiwan.</title>
        <authorList>
            <person name="Lin S.-Y."/>
            <person name="Tang Y.-S."/>
            <person name="Young C.-C."/>
        </authorList>
    </citation>
    <scope>NUCLEOTIDE SEQUENCE [LARGE SCALE GENOMIC DNA]</scope>
    <source>
        <strain evidence="7 8">CC-YST710</strain>
    </source>
</reference>
<keyword evidence="8" id="KW-1185">Reference proteome</keyword>
<name>A0ABS8CPS5_9RHOB</name>
<dbReference type="InterPro" id="IPR050330">
    <property type="entry name" value="Bact_OuterMem_StrucFunc"/>
</dbReference>
<comment type="caution">
    <text evidence="7">The sequence shown here is derived from an EMBL/GenBank/DDBJ whole genome shotgun (WGS) entry which is preliminary data.</text>
</comment>
<evidence type="ECO:0000256" key="2">
    <source>
        <dbReference type="ARBA" id="ARBA00023136"/>
    </source>
</evidence>
<dbReference type="RefSeq" id="WP_226936653.1">
    <property type="nucleotide sequence ID" value="NZ_JACDXX010000013.1"/>
</dbReference>
<accession>A0ABS8CPS5</accession>
<feature type="domain" description="OmpA-like" evidence="6">
    <location>
        <begin position="57"/>
        <end position="173"/>
    </location>
</feature>
<gene>
    <name evidence="7" type="ORF">H0485_14465</name>
</gene>